<accession>A0A422QTB2</accession>
<dbReference type="SUPFAM" id="SSF53092">
    <property type="entry name" value="Creatinase/prolidase N-terminal domain"/>
    <property type="match status" value="1"/>
</dbReference>
<proteinExistence type="predicted"/>
<dbReference type="InterPro" id="IPR050659">
    <property type="entry name" value="Peptidase_M24B"/>
</dbReference>
<evidence type="ECO:0000259" key="1">
    <source>
        <dbReference type="Pfam" id="PF00557"/>
    </source>
</evidence>
<dbReference type="PANTHER" id="PTHR46112:SF2">
    <property type="entry name" value="XAA-PRO AMINOPEPTIDASE P-RELATED"/>
    <property type="match status" value="1"/>
</dbReference>
<feature type="domain" description="Peptidase M24" evidence="1">
    <location>
        <begin position="155"/>
        <end position="363"/>
    </location>
</feature>
<keyword evidence="3" id="KW-0378">Hydrolase</keyword>
<name>A0A422QTB2_9RHOB</name>
<dbReference type="InterPro" id="IPR036005">
    <property type="entry name" value="Creatinase/aminopeptidase-like"/>
</dbReference>
<dbReference type="Gene3D" id="3.40.350.10">
    <property type="entry name" value="Creatinase/prolidase N-terminal domain"/>
    <property type="match status" value="1"/>
</dbReference>
<dbReference type="OrthoDB" id="9761809at2"/>
<feature type="domain" description="Creatinase N-terminal" evidence="2">
    <location>
        <begin position="14"/>
        <end position="147"/>
    </location>
</feature>
<dbReference type="Proteomes" id="UP000238137">
    <property type="component" value="Unassembled WGS sequence"/>
</dbReference>
<dbReference type="Pfam" id="PF01321">
    <property type="entry name" value="Creatinase_N"/>
    <property type="match status" value="1"/>
</dbReference>
<organism evidence="3 4">
    <name type="scientific">Paracoccus methylarcula</name>
    <dbReference type="NCBI Taxonomy" id="72022"/>
    <lineage>
        <taxon>Bacteria</taxon>
        <taxon>Pseudomonadati</taxon>
        <taxon>Pseudomonadota</taxon>
        <taxon>Alphaproteobacteria</taxon>
        <taxon>Rhodobacterales</taxon>
        <taxon>Paracoccaceae</taxon>
        <taxon>Paracoccus</taxon>
    </lineage>
</organism>
<dbReference type="CDD" id="cd01066">
    <property type="entry name" value="APP_MetAP"/>
    <property type="match status" value="1"/>
</dbReference>
<sequence length="388" mass="42421">MFANPFSRQELDRRVAGFRQLLVRKQLDFAVLSAPENVFYLTGLDHWGYFAPHFLIVPVEGEMVLVTRAMERVTIETFVRNARFSGHGDETSPAAALVAEIRTLSGRAGVEMNTAGFSYPTGRALAEALAPREMTDISGWLDWMRQVKSPEEQVLMRAASRLSDRGMQAAIDALGNGAGESGTAAEVMAALIRDGGSPPGFGPFIRPEHRLGEEHTTWGEGDYLEGSRVFIELSGCVARYHAPQGRLIQMGRIRDEDARMAETCRTAFDAVCEALKPGAVARDVYALWQGHLDEIGCAHYRRHHCGYMVGIGFPPSWTGGNGVTGLRHDSGMEIREGMAFHILSWMMGTGRGDFFLSNTVLVGKAGGEVLSQTTNAPIEIERAMALSA</sequence>
<dbReference type="RefSeq" id="WP_106692597.1">
    <property type="nucleotide sequence ID" value="NZ_PXNQ02000012.1"/>
</dbReference>
<dbReference type="AlphaFoldDB" id="A0A422QTB2"/>
<dbReference type="Pfam" id="PF00557">
    <property type="entry name" value="Peptidase_M24"/>
    <property type="match status" value="1"/>
</dbReference>
<dbReference type="PANTHER" id="PTHR46112">
    <property type="entry name" value="AMINOPEPTIDASE"/>
    <property type="match status" value="1"/>
</dbReference>
<comment type="caution">
    <text evidence="3">The sequence shown here is derived from an EMBL/GenBank/DDBJ whole genome shotgun (WGS) entry which is preliminary data.</text>
</comment>
<keyword evidence="4" id="KW-1185">Reference proteome</keyword>
<dbReference type="InterPro" id="IPR000587">
    <property type="entry name" value="Creatinase_N"/>
</dbReference>
<dbReference type="EMBL" id="PXNQ02000012">
    <property type="protein sequence ID" value="RNF33225.1"/>
    <property type="molecule type" value="Genomic_DNA"/>
</dbReference>
<protein>
    <submittedName>
        <fullName evidence="3">Aminopeptidase P family protein</fullName>
    </submittedName>
</protein>
<dbReference type="InterPro" id="IPR000994">
    <property type="entry name" value="Pept_M24"/>
</dbReference>
<evidence type="ECO:0000313" key="4">
    <source>
        <dbReference type="Proteomes" id="UP000238137"/>
    </source>
</evidence>
<keyword evidence="3" id="KW-0645">Protease</keyword>
<evidence type="ECO:0000259" key="2">
    <source>
        <dbReference type="Pfam" id="PF01321"/>
    </source>
</evidence>
<dbReference type="SUPFAM" id="SSF55920">
    <property type="entry name" value="Creatinase/aminopeptidase"/>
    <property type="match status" value="1"/>
</dbReference>
<evidence type="ECO:0000313" key="3">
    <source>
        <dbReference type="EMBL" id="RNF33225.1"/>
    </source>
</evidence>
<reference evidence="3" key="1">
    <citation type="submission" date="2018-05" db="EMBL/GenBank/DDBJ databases">
        <title>Reclassification of Methylarcula marina and Methylarcula terricola as Paracoccus methylarcula sp.nov., comb.nov. and Paracoccus terricola comb.nov.</title>
        <authorList>
            <person name="Shmareva M.N."/>
            <person name="Doronina N.V."/>
            <person name="Vasilenko O.V."/>
            <person name="Tarlachkov S.V."/>
            <person name="Trotsenko Y.A."/>
        </authorList>
    </citation>
    <scope>NUCLEOTIDE SEQUENCE [LARGE SCALE GENOMIC DNA]</scope>
    <source>
        <strain evidence="3">VKM B-2159</strain>
    </source>
</reference>
<keyword evidence="3" id="KW-0031">Aminopeptidase</keyword>
<gene>
    <name evidence="3" type="ORF">A7A09_017480</name>
</gene>
<dbReference type="GO" id="GO:0004177">
    <property type="term" value="F:aminopeptidase activity"/>
    <property type="evidence" value="ECO:0007669"/>
    <property type="project" value="UniProtKB-KW"/>
</dbReference>
<dbReference type="Gene3D" id="3.90.230.10">
    <property type="entry name" value="Creatinase/methionine aminopeptidase superfamily"/>
    <property type="match status" value="1"/>
</dbReference>
<dbReference type="InterPro" id="IPR029149">
    <property type="entry name" value="Creatin/AminoP/Spt16_N"/>
</dbReference>